<dbReference type="RefSeq" id="XP_004996393.1">
    <property type="nucleotide sequence ID" value="XM_004996336.1"/>
</dbReference>
<keyword evidence="6" id="KW-1185">Reference proteome</keyword>
<dbReference type="InterPro" id="IPR036322">
    <property type="entry name" value="WD40_repeat_dom_sf"/>
</dbReference>
<keyword evidence="2" id="KW-0677">Repeat</keyword>
<dbReference type="PANTHER" id="PTHR19848:SF8">
    <property type="entry name" value="F-BOX AND WD REPEAT DOMAIN CONTAINING 7"/>
    <property type="match status" value="1"/>
</dbReference>
<evidence type="ECO:0000256" key="4">
    <source>
        <dbReference type="SAM" id="MobiDB-lite"/>
    </source>
</evidence>
<dbReference type="OrthoDB" id="10059385at2759"/>
<protein>
    <submittedName>
        <fullName evidence="5">Uncharacterized protein</fullName>
    </submittedName>
</protein>
<dbReference type="OMA" id="GHKAGPY"/>
<feature type="compositionally biased region" description="Acidic residues" evidence="4">
    <location>
        <begin position="264"/>
        <end position="283"/>
    </location>
</feature>
<dbReference type="SMART" id="SM00320">
    <property type="entry name" value="WD40"/>
    <property type="match status" value="7"/>
</dbReference>
<name>F2U3L6_SALR5</name>
<dbReference type="PANTHER" id="PTHR19848">
    <property type="entry name" value="WD40 REPEAT PROTEIN"/>
    <property type="match status" value="1"/>
</dbReference>
<dbReference type="KEGG" id="sre:PTSG_02882"/>
<dbReference type="EMBL" id="GL832960">
    <property type="protein sequence ID" value="EGD82210.1"/>
    <property type="molecule type" value="Genomic_DNA"/>
</dbReference>
<dbReference type="PROSITE" id="PS50082">
    <property type="entry name" value="WD_REPEATS_2"/>
    <property type="match status" value="2"/>
</dbReference>
<sequence>MDRDRVRLAVYQYLVEQGFDVAAMAMQDAMEDASAVREATEEASGQLLSMLDELVTLRETVNPTRKPKPALETAAIQPDNRFCAVEYACLQGRHEGNVLACRLSTDGKLITSSADRTVGVTPVDGLPEAVFADEPTAKFPMPCPILCVDYNPTNNLMLVGGMDGATNVLDMEGNVVQAGPKHRKYVVRVRWSPCGQYFATASYDGTAELWARGTSTRSKGDDGGSGNGDNSGEEYERLQQFHFEGNVECVTFAPPLDTAADTGGDGDDNNSDDGDDDGDDGDDNNGSGGDDGKEGRPGQLLICARGECCLHVYDIACKQTDYINMNELLDDYVSFSAMDACVSPDGRYVLVATDRDRLILLSRQHKCLLKVFYGASNGQYSNPRCCFHPSGAYVYASSEANDVVVWETTTQKVVQRLKGHSKVIRDMHMCSAHEMLVTCSYDKSVRFWGVE</sequence>
<keyword evidence="1 3" id="KW-0853">WD repeat</keyword>
<reference evidence="5" key="1">
    <citation type="submission" date="2009-08" db="EMBL/GenBank/DDBJ databases">
        <title>Annotation of Salpingoeca rosetta.</title>
        <authorList>
            <consortium name="The Broad Institute Genome Sequencing Platform"/>
            <person name="Russ C."/>
            <person name="Cuomo C."/>
            <person name="Burger G."/>
            <person name="Gray M.W."/>
            <person name="Holland P.W.H."/>
            <person name="King N."/>
            <person name="Lang F.B.F."/>
            <person name="Roger A.J."/>
            <person name="Ruiz-Trillo I."/>
            <person name="Young S.K."/>
            <person name="Zeng Q."/>
            <person name="Gargeya S."/>
            <person name="Alvarado L."/>
            <person name="Berlin A."/>
            <person name="Chapman S.B."/>
            <person name="Chen Z."/>
            <person name="Freedman E."/>
            <person name="Gellesch M."/>
            <person name="Goldberg J."/>
            <person name="Griggs A."/>
            <person name="Gujja S."/>
            <person name="Heilman E."/>
            <person name="Heiman D."/>
            <person name="Howarth C."/>
            <person name="Mehta T."/>
            <person name="Neiman D."/>
            <person name="Pearson M."/>
            <person name="Roberts A."/>
            <person name="Saif S."/>
            <person name="Shea T."/>
            <person name="Shenoy N."/>
            <person name="Sisk P."/>
            <person name="Stolte C."/>
            <person name="Sykes S."/>
            <person name="White J."/>
            <person name="Yandava C."/>
            <person name="Haas B."/>
            <person name="Nusbaum C."/>
            <person name="Birren B."/>
        </authorList>
    </citation>
    <scope>NUCLEOTIDE SEQUENCE [LARGE SCALE GENOMIC DNA]</scope>
    <source>
        <strain evidence="5">ATCC 50818</strain>
    </source>
</reference>
<evidence type="ECO:0000313" key="5">
    <source>
        <dbReference type="EMBL" id="EGD82210.1"/>
    </source>
</evidence>
<dbReference type="Pfam" id="PF00400">
    <property type="entry name" value="WD40"/>
    <property type="match status" value="4"/>
</dbReference>
<dbReference type="InterPro" id="IPR015943">
    <property type="entry name" value="WD40/YVTN_repeat-like_dom_sf"/>
</dbReference>
<dbReference type="Proteomes" id="UP000007799">
    <property type="component" value="Unassembled WGS sequence"/>
</dbReference>
<feature type="repeat" description="WD" evidence="3">
    <location>
        <begin position="417"/>
        <end position="451"/>
    </location>
</feature>
<feature type="repeat" description="WD" evidence="3">
    <location>
        <begin position="179"/>
        <end position="210"/>
    </location>
</feature>
<evidence type="ECO:0000256" key="2">
    <source>
        <dbReference type="ARBA" id="ARBA00022737"/>
    </source>
</evidence>
<dbReference type="AlphaFoldDB" id="F2U3L6"/>
<proteinExistence type="predicted"/>
<dbReference type="GeneID" id="16076979"/>
<dbReference type="SUPFAM" id="SSF50978">
    <property type="entry name" value="WD40 repeat-like"/>
    <property type="match status" value="1"/>
</dbReference>
<evidence type="ECO:0000256" key="1">
    <source>
        <dbReference type="ARBA" id="ARBA00022574"/>
    </source>
</evidence>
<organism evidence="6">
    <name type="scientific">Salpingoeca rosetta (strain ATCC 50818 / BSB-021)</name>
    <dbReference type="NCBI Taxonomy" id="946362"/>
    <lineage>
        <taxon>Eukaryota</taxon>
        <taxon>Choanoflagellata</taxon>
        <taxon>Craspedida</taxon>
        <taxon>Salpingoecidae</taxon>
        <taxon>Salpingoeca</taxon>
    </lineage>
</organism>
<evidence type="ECO:0000256" key="3">
    <source>
        <dbReference type="PROSITE-ProRule" id="PRU00221"/>
    </source>
</evidence>
<feature type="region of interest" description="Disordered" evidence="4">
    <location>
        <begin position="254"/>
        <end position="296"/>
    </location>
</feature>
<accession>F2U3L6</accession>
<dbReference type="Gene3D" id="2.130.10.10">
    <property type="entry name" value="YVTN repeat-like/Quinoprotein amine dehydrogenase"/>
    <property type="match status" value="2"/>
</dbReference>
<feature type="region of interest" description="Disordered" evidence="4">
    <location>
        <begin position="214"/>
        <end position="233"/>
    </location>
</feature>
<dbReference type="InterPro" id="IPR001680">
    <property type="entry name" value="WD40_rpt"/>
</dbReference>
<evidence type="ECO:0000313" key="6">
    <source>
        <dbReference type="Proteomes" id="UP000007799"/>
    </source>
</evidence>
<gene>
    <name evidence="5" type="ORF">PTSG_02882</name>
</gene>
<dbReference type="PROSITE" id="PS50294">
    <property type="entry name" value="WD_REPEATS_REGION"/>
    <property type="match status" value="2"/>
</dbReference>